<dbReference type="PATRIC" id="fig|1307436.3.peg.967"/>
<name>W7L9Y4_CYTFI</name>
<reference evidence="2" key="1">
    <citation type="submission" date="2013-03" db="EMBL/GenBank/DDBJ databases">
        <title>Draft genome sequence of Bacillus firmus DS1.</title>
        <authorList>
            <person name="Peng D."/>
            <person name="Zhu L."/>
            <person name="Sun M."/>
        </authorList>
    </citation>
    <scope>NUCLEOTIDE SEQUENCE [LARGE SCALE GENOMIC DNA]</scope>
    <source>
        <strain evidence="2">DS1</strain>
    </source>
</reference>
<sequence length="119" mass="13804">MKLNDRVQISFDFTGEKGTAECYIFKFIEISFKLEDYLSFPEYSEVSQQLYETLRNHVEIENYHLGSDEISFVTSMGGTGFDFLEEMEQAVNETVTEIVSFLGSIQYPFYINLVIDGIY</sequence>
<dbReference type="EMBL" id="APVL01000003">
    <property type="protein sequence ID" value="EWG12031.1"/>
    <property type="molecule type" value="Genomic_DNA"/>
</dbReference>
<comment type="caution">
    <text evidence="1">The sequence shown here is derived from an EMBL/GenBank/DDBJ whole genome shotgun (WGS) entry which is preliminary data.</text>
</comment>
<reference evidence="1 2" key="2">
    <citation type="journal article" date="2016" name="Sci. Rep.">
        <title>A novel serine protease, Sep1, from Bacillus firmus DS-1 has nematicidal activity and degrades multiple intestinal-associated nematode proteins.</title>
        <authorList>
            <person name="Geng C."/>
            <person name="Nie X."/>
            <person name="Tang Z."/>
            <person name="Zhang Y."/>
            <person name="Lin J."/>
            <person name="Sun M."/>
            <person name="Peng D."/>
        </authorList>
    </citation>
    <scope>NUCLEOTIDE SEQUENCE [LARGE SCALE GENOMIC DNA]</scope>
    <source>
        <strain evidence="1 2">DS1</strain>
    </source>
</reference>
<dbReference type="RefSeq" id="WP_035327655.1">
    <property type="nucleotide sequence ID" value="NZ_APVL01000003.1"/>
</dbReference>
<evidence type="ECO:0000313" key="2">
    <source>
        <dbReference type="Proteomes" id="UP000019270"/>
    </source>
</evidence>
<accession>W7L9Y4</accession>
<proteinExistence type="predicted"/>
<evidence type="ECO:0000313" key="1">
    <source>
        <dbReference type="EMBL" id="EWG12031.1"/>
    </source>
</evidence>
<organism evidence="1 2">
    <name type="scientific">Cytobacillus firmus DS1</name>
    <dbReference type="NCBI Taxonomy" id="1307436"/>
    <lineage>
        <taxon>Bacteria</taxon>
        <taxon>Bacillati</taxon>
        <taxon>Bacillota</taxon>
        <taxon>Bacilli</taxon>
        <taxon>Bacillales</taxon>
        <taxon>Bacillaceae</taxon>
        <taxon>Cytobacillus</taxon>
    </lineage>
</organism>
<dbReference type="Proteomes" id="UP000019270">
    <property type="component" value="Unassembled WGS sequence"/>
</dbReference>
<dbReference type="AlphaFoldDB" id="W7L9Y4"/>
<gene>
    <name evidence="1" type="ORF">PBF_04528</name>
</gene>
<protein>
    <submittedName>
        <fullName evidence="1">Uncharacterized protein</fullName>
    </submittedName>
</protein>